<keyword evidence="2" id="KW-0808">Transferase</keyword>
<organism evidence="4 5">
    <name type="scientific">Saccoglossus kowalevskii</name>
    <name type="common">Acorn worm</name>
    <dbReference type="NCBI Taxonomy" id="10224"/>
    <lineage>
        <taxon>Eukaryota</taxon>
        <taxon>Metazoa</taxon>
        <taxon>Hemichordata</taxon>
        <taxon>Enteropneusta</taxon>
        <taxon>Harrimaniidae</taxon>
        <taxon>Saccoglossus</taxon>
    </lineage>
</organism>
<protein>
    <submittedName>
        <fullName evidence="5">Sulfotransferase 1C4-like</fullName>
    </submittedName>
</protein>
<feature type="domain" description="Sulfotransferase" evidence="3">
    <location>
        <begin position="54"/>
        <end position="189"/>
    </location>
</feature>
<dbReference type="Gene3D" id="3.40.50.300">
    <property type="entry name" value="P-loop containing nucleotide triphosphate hydrolases"/>
    <property type="match status" value="1"/>
</dbReference>
<keyword evidence="4" id="KW-1185">Reference proteome</keyword>
<evidence type="ECO:0000313" key="5">
    <source>
        <dbReference type="RefSeq" id="XP_006818903.1"/>
    </source>
</evidence>
<feature type="domain" description="Sulfotransferase" evidence="3">
    <location>
        <begin position="225"/>
        <end position="289"/>
    </location>
</feature>
<evidence type="ECO:0000259" key="3">
    <source>
        <dbReference type="Pfam" id="PF00685"/>
    </source>
</evidence>
<dbReference type="Proteomes" id="UP000694865">
    <property type="component" value="Unplaced"/>
</dbReference>
<dbReference type="RefSeq" id="XP_006818903.1">
    <property type="nucleotide sequence ID" value="XM_006818840.1"/>
</dbReference>
<evidence type="ECO:0000313" key="4">
    <source>
        <dbReference type="Proteomes" id="UP000694865"/>
    </source>
</evidence>
<sequence>MPDVSVDPNQLTQDDMYAKEMYVQAKHFYQDVAFPSICPHTSLEAMKTFEVREDDVFIVTFPKSGATWTTEILSLILNGGDFQAVSRVRIEDRAPYPEFHLKPKPNYEQAAEMASPRIIPTHLPMHILPPQLDEKKPKVIYVARNPKDIVASIYYHHSKDIFLETYESWEHCLEEFIGNDICGTWYNHHNSKRVTLNSLLTTTISPQTNVCPLPPKLSLRGLPIQNLKSQIRKISSFLGRPLSDELLDKISEHCSFKKMKENPITVRENVCKLWGIDPSESPFVRNGIVI</sequence>
<dbReference type="GeneID" id="102808226"/>
<accession>A0ABM0MFW2</accession>
<dbReference type="Pfam" id="PF00685">
    <property type="entry name" value="Sulfotransfer_1"/>
    <property type="match status" value="2"/>
</dbReference>
<gene>
    <name evidence="5" type="primary">LOC102808226</name>
</gene>
<dbReference type="InterPro" id="IPR000863">
    <property type="entry name" value="Sulfotransferase_dom"/>
</dbReference>
<evidence type="ECO:0000256" key="1">
    <source>
        <dbReference type="ARBA" id="ARBA00005771"/>
    </source>
</evidence>
<comment type="similarity">
    <text evidence="1">Belongs to the sulfotransferase 1 family.</text>
</comment>
<reference evidence="5" key="1">
    <citation type="submission" date="2025-08" db="UniProtKB">
        <authorList>
            <consortium name="RefSeq"/>
        </authorList>
    </citation>
    <scope>IDENTIFICATION</scope>
    <source>
        <tissue evidence="5">Testes</tissue>
    </source>
</reference>
<dbReference type="PANTHER" id="PTHR11783">
    <property type="entry name" value="SULFOTRANSFERASE SULT"/>
    <property type="match status" value="1"/>
</dbReference>
<proteinExistence type="inferred from homology"/>
<evidence type="ECO:0000256" key="2">
    <source>
        <dbReference type="ARBA" id="ARBA00022679"/>
    </source>
</evidence>
<dbReference type="SUPFAM" id="SSF52540">
    <property type="entry name" value="P-loop containing nucleoside triphosphate hydrolases"/>
    <property type="match status" value="1"/>
</dbReference>
<dbReference type="InterPro" id="IPR027417">
    <property type="entry name" value="P-loop_NTPase"/>
</dbReference>
<name>A0ABM0MFW2_SACKO</name>